<dbReference type="AlphaFoldDB" id="A0A5R8Y175"/>
<dbReference type="InterPro" id="IPR036477">
    <property type="entry name" value="Formyl_transf_N_sf"/>
</dbReference>
<evidence type="ECO:0000313" key="3">
    <source>
        <dbReference type="Proteomes" id="UP000308901"/>
    </source>
</evidence>
<dbReference type="SUPFAM" id="SSF53328">
    <property type="entry name" value="Formyltransferase"/>
    <property type="match status" value="1"/>
</dbReference>
<protein>
    <recommendedName>
        <fullName evidence="1">Formyl transferase N-terminal domain-containing protein</fullName>
    </recommendedName>
</protein>
<accession>A0A5R8Y175</accession>
<keyword evidence="3" id="KW-1185">Reference proteome</keyword>
<dbReference type="EMBL" id="VANU01000003">
    <property type="protein sequence ID" value="TLP38518.1"/>
    <property type="molecule type" value="Genomic_DNA"/>
</dbReference>
<dbReference type="Pfam" id="PF00551">
    <property type="entry name" value="Formyl_trans_N"/>
    <property type="match status" value="1"/>
</dbReference>
<dbReference type="InterPro" id="IPR002376">
    <property type="entry name" value="Formyl_transf_N"/>
</dbReference>
<evidence type="ECO:0000259" key="1">
    <source>
        <dbReference type="Pfam" id="PF00551"/>
    </source>
</evidence>
<dbReference type="OrthoDB" id="9802815at2"/>
<feature type="domain" description="Formyl transferase N-terminal" evidence="1">
    <location>
        <begin position="78"/>
        <end position="183"/>
    </location>
</feature>
<organism evidence="2 3">
    <name type="scientific">Arcobacter arenosus</name>
    <dbReference type="NCBI Taxonomy" id="2576037"/>
    <lineage>
        <taxon>Bacteria</taxon>
        <taxon>Pseudomonadati</taxon>
        <taxon>Campylobacterota</taxon>
        <taxon>Epsilonproteobacteria</taxon>
        <taxon>Campylobacterales</taxon>
        <taxon>Arcobacteraceae</taxon>
        <taxon>Arcobacter</taxon>
    </lineage>
</organism>
<reference evidence="2 3" key="1">
    <citation type="submission" date="2019-05" db="EMBL/GenBank/DDBJ databases">
        <title>Arcobacter sp. nov., isolated from sea sediment.</title>
        <authorList>
            <person name="Kim W."/>
        </authorList>
    </citation>
    <scope>NUCLEOTIDE SEQUENCE [LARGE SCALE GENOMIC DNA]</scope>
    <source>
        <strain evidence="2 3">CAU 1517</strain>
    </source>
</reference>
<proteinExistence type="predicted"/>
<evidence type="ECO:0000313" key="2">
    <source>
        <dbReference type="EMBL" id="TLP38518.1"/>
    </source>
</evidence>
<name>A0A5R8Y175_9BACT</name>
<dbReference type="Proteomes" id="UP000308901">
    <property type="component" value="Unassembled WGS sequence"/>
</dbReference>
<sequence length="236" mass="27205">MMYKVVVFGYDFPHKKSEDFLHILKKYGIEVVGYLAAPSVKLHLPNKIYKRSISNPPIFHPKELCDLYDIPYFVVTHNSNESLTLIEKLNANLGIISGARILKENIINSFSHGIINLHPGKIPESSGLDSLYWSIQKRIPLYITTHFIDKRIDAGAIIKEKLVEINLNDRIEDIKYKCNLIENEELTFICDKYLKDNMIIPKIGLIENVTSNPPMNEDEQNKAISLFESWKNRFGK</sequence>
<gene>
    <name evidence="2" type="ORF">FDK22_08640</name>
</gene>
<dbReference type="Gene3D" id="3.40.50.170">
    <property type="entry name" value="Formyl transferase, N-terminal domain"/>
    <property type="match status" value="1"/>
</dbReference>
<comment type="caution">
    <text evidence="2">The sequence shown here is derived from an EMBL/GenBank/DDBJ whole genome shotgun (WGS) entry which is preliminary data.</text>
</comment>